<dbReference type="Gene3D" id="1.10.3720.10">
    <property type="entry name" value="MetI-like"/>
    <property type="match status" value="1"/>
</dbReference>
<comment type="similarity">
    <text evidence="7">Belongs to the binding-protein-dependent transport system permease family.</text>
</comment>
<feature type="domain" description="ABC transmembrane type-1" evidence="8">
    <location>
        <begin position="90"/>
        <end position="288"/>
    </location>
</feature>
<reference evidence="9 10" key="1">
    <citation type="submission" date="2024-09" db="EMBL/GenBank/DDBJ databases">
        <authorList>
            <person name="Lee S.D."/>
        </authorList>
    </citation>
    <scope>NUCLEOTIDE SEQUENCE [LARGE SCALE GENOMIC DNA]</scope>
    <source>
        <strain evidence="9 10">N1-5</strain>
    </source>
</reference>
<evidence type="ECO:0000313" key="10">
    <source>
        <dbReference type="Proteomes" id="UP001592528"/>
    </source>
</evidence>
<keyword evidence="4 7" id="KW-0812">Transmembrane</keyword>
<dbReference type="PANTHER" id="PTHR43744">
    <property type="entry name" value="ABC TRANSPORTER PERMEASE PROTEIN MG189-RELATED-RELATED"/>
    <property type="match status" value="1"/>
</dbReference>
<comment type="caution">
    <text evidence="9">The sequence shown here is derived from an EMBL/GenBank/DDBJ whole genome shotgun (WGS) entry which is preliminary data.</text>
</comment>
<sequence>MTSTTLTERPPAATASAGAGSAWQPVRTVAGYACMVLAAIVFLYPIVWMVLSSFRPGASILNDPLGFDPSAATLRNWTGMLDNTPIMHALYNTALVVVGKGALLLVLSPLAGYGFAKFDFPFKSAFFGLVLLTLMLPTMVLIIPMLLEMSQLNWVNTYQALILPGAVDAFSVFWMRQTISQIPDELLDAARIDGCGPLRAFWSVIVPVLRPSLAALAVLSLFNIYNDLVWPIVAINDQQHETLSVLLAGMSSNIQGGQAGVSSADLWGQLMAACTFATVPTVLLFVFLQRHFIRGLLAGSSR</sequence>
<feature type="transmembrane region" description="Helical" evidence="7">
    <location>
        <begin position="89"/>
        <end position="113"/>
    </location>
</feature>
<dbReference type="InterPro" id="IPR000515">
    <property type="entry name" value="MetI-like"/>
</dbReference>
<keyword evidence="5 7" id="KW-1133">Transmembrane helix</keyword>
<gene>
    <name evidence="9" type="ORF">ACEZDJ_07585</name>
</gene>
<dbReference type="PANTHER" id="PTHR43744:SF12">
    <property type="entry name" value="ABC TRANSPORTER PERMEASE PROTEIN MG189-RELATED"/>
    <property type="match status" value="1"/>
</dbReference>
<dbReference type="RefSeq" id="WP_030256909.1">
    <property type="nucleotide sequence ID" value="NZ_JBHEZZ010000003.1"/>
</dbReference>
<dbReference type="SUPFAM" id="SSF161098">
    <property type="entry name" value="MetI-like"/>
    <property type="match status" value="1"/>
</dbReference>
<evidence type="ECO:0000313" key="9">
    <source>
        <dbReference type="EMBL" id="MFC1401146.1"/>
    </source>
</evidence>
<dbReference type="PROSITE" id="PS50928">
    <property type="entry name" value="ABC_TM1"/>
    <property type="match status" value="1"/>
</dbReference>
<dbReference type="Pfam" id="PF00528">
    <property type="entry name" value="BPD_transp_1"/>
    <property type="match status" value="1"/>
</dbReference>
<comment type="subcellular location">
    <subcellularLocation>
        <location evidence="1 7">Cell membrane</location>
        <topology evidence="1 7">Multi-pass membrane protein</topology>
    </subcellularLocation>
</comment>
<feature type="transmembrane region" description="Helical" evidence="7">
    <location>
        <begin position="125"/>
        <end position="146"/>
    </location>
</feature>
<dbReference type="Proteomes" id="UP001592528">
    <property type="component" value="Unassembled WGS sequence"/>
</dbReference>
<feature type="transmembrane region" description="Helical" evidence="7">
    <location>
        <begin position="266"/>
        <end position="288"/>
    </location>
</feature>
<feature type="transmembrane region" description="Helical" evidence="7">
    <location>
        <begin position="200"/>
        <end position="222"/>
    </location>
</feature>
<name>A0ABV6UI89_9ACTN</name>
<evidence type="ECO:0000256" key="6">
    <source>
        <dbReference type="ARBA" id="ARBA00023136"/>
    </source>
</evidence>
<accession>A0ABV6UI89</accession>
<evidence type="ECO:0000256" key="7">
    <source>
        <dbReference type="RuleBase" id="RU363032"/>
    </source>
</evidence>
<keyword evidence="2 7" id="KW-0813">Transport</keyword>
<dbReference type="InterPro" id="IPR035906">
    <property type="entry name" value="MetI-like_sf"/>
</dbReference>
<keyword evidence="3" id="KW-1003">Cell membrane</keyword>
<evidence type="ECO:0000256" key="2">
    <source>
        <dbReference type="ARBA" id="ARBA00022448"/>
    </source>
</evidence>
<organism evidence="9 10">
    <name type="scientific">Streptacidiphilus cavernicola</name>
    <dbReference type="NCBI Taxonomy" id="3342716"/>
    <lineage>
        <taxon>Bacteria</taxon>
        <taxon>Bacillati</taxon>
        <taxon>Actinomycetota</taxon>
        <taxon>Actinomycetes</taxon>
        <taxon>Kitasatosporales</taxon>
        <taxon>Streptomycetaceae</taxon>
        <taxon>Streptacidiphilus</taxon>
    </lineage>
</organism>
<protein>
    <submittedName>
        <fullName evidence="9">Carbohydrate ABC transporter permease</fullName>
    </submittedName>
</protein>
<feature type="transmembrane region" description="Helical" evidence="7">
    <location>
        <begin position="158"/>
        <end position="179"/>
    </location>
</feature>
<feature type="transmembrane region" description="Helical" evidence="7">
    <location>
        <begin position="29"/>
        <end position="51"/>
    </location>
</feature>
<dbReference type="CDD" id="cd06261">
    <property type="entry name" value="TM_PBP2"/>
    <property type="match status" value="1"/>
</dbReference>
<evidence type="ECO:0000256" key="5">
    <source>
        <dbReference type="ARBA" id="ARBA00022989"/>
    </source>
</evidence>
<evidence type="ECO:0000256" key="4">
    <source>
        <dbReference type="ARBA" id="ARBA00022692"/>
    </source>
</evidence>
<evidence type="ECO:0000256" key="3">
    <source>
        <dbReference type="ARBA" id="ARBA00022475"/>
    </source>
</evidence>
<proteinExistence type="inferred from homology"/>
<keyword evidence="10" id="KW-1185">Reference proteome</keyword>
<keyword evidence="6 7" id="KW-0472">Membrane</keyword>
<evidence type="ECO:0000256" key="1">
    <source>
        <dbReference type="ARBA" id="ARBA00004651"/>
    </source>
</evidence>
<dbReference type="EMBL" id="JBHEZZ010000003">
    <property type="protein sequence ID" value="MFC1401146.1"/>
    <property type="molecule type" value="Genomic_DNA"/>
</dbReference>
<evidence type="ECO:0000259" key="8">
    <source>
        <dbReference type="PROSITE" id="PS50928"/>
    </source>
</evidence>